<reference evidence="2" key="1">
    <citation type="journal article" date="2023" name="Nat. Plants">
        <title>Single-cell RNA sequencing provides a high-resolution roadmap for understanding the multicellular compartmentation of specialized metabolism.</title>
        <authorList>
            <person name="Sun S."/>
            <person name="Shen X."/>
            <person name="Li Y."/>
            <person name="Li Y."/>
            <person name="Wang S."/>
            <person name="Li R."/>
            <person name="Zhang H."/>
            <person name="Shen G."/>
            <person name="Guo B."/>
            <person name="Wei J."/>
            <person name="Xu J."/>
            <person name="St-Pierre B."/>
            <person name="Chen S."/>
            <person name="Sun C."/>
        </authorList>
    </citation>
    <scope>NUCLEOTIDE SEQUENCE [LARGE SCALE GENOMIC DNA]</scope>
</reference>
<dbReference type="EMBL" id="CM044702">
    <property type="protein sequence ID" value="KAI5677395.1"/>
    <property type="molecule type" value="Genomic_DNA"/>
</dbReference>
<name>A0ACC0BXL3_CATRO</name>
<proteinExistence type="predicted"/>
<evidence type="ECO:0000313" key="2">
    <source>
        <dbReference type="Proteomes" id="UP001060085"/>
    </source>
</evidence>
<dbReference type="Proteomes" id="UP001060085">
    <property type="component" value="Linkage Group LG02"/>
</dbReference>
<sequence length="118" mass="13869">MLEFLRHCSSYAVHWKLELQIFNRGTLNQGRNIGRDLDPILQAQEDSYKPPRCFISLWPTLVDMKEHQRVVTRAKAKQLKSHQDQIKQEKFQGLNFDVQDFMGQYAKVLNKLEIGNLP</sequence>
<protein>
    <submittedName>
        <fullName evidence="1">Uncharacterized protein</fullName>
    </submittedName>
</protein>
<accession>A0ACC0BXL3</accession>
<keyword evidence="2" id="KW-1185">Reference proteome</keyword>
<comment type="caution">
    <text evidence="1">The sequence shown here is derived from an EMBL/GenBank/DDBJ whole genome shotgun (WGS) entry which is preliminary data.</text>
</comment>
<gene>
    <name evidence="1" type="ORF">M9H77_08345</name>
</gene>
<evidence type="ECO:0000313" key="1">
    <source>
        <dbReference type="EMBL" id="KAI5677395.1"/>
    </source>
</evidence>
<organism evidence="1 2">
    <name type="scientific">Catharanthus roseus</name>
    <name type="common">Madagascar periwinkle</name>
    <name type="synonym">Vinca rosea</name>
    <dbReference type="NCBI Taxonomy" id="4058"/>
    <lineage>
        <taxon>Eukaryota</taxon>
        <taxon>Viridiplantae</taxon>
        <taxon>Streptophyta</taxon>
        <taxon>Embryophyta</taxon>
        <taxon>Tracheophyta</taxon>
        <taxon>Spermatophyta</taxon>
        <taxon>Magnoliopsida</taxon>
        <taxon>eudicotyledons</taxon>
        <taxon>Gunneridae</taxon>
        <taxon>Pentapetalae</taxon>
        <taxon>asterids</taxon>
        <taxon>lamiids</taxon>
        <taxon>Gentianales</taxon>
        <taxon>Apocynaceae</taxon>
        <taxon>Rauvolfioideae</taxon>
        <taxon>Vinceae</taxon>
        <taxon>Catharanthinae</taxon>
        <taxon>Catharanthus</taxon>
    </lineage>
</organism>